<dbReference type="FunFam" id="3.30.450.20:FF:000096">
    <property type="entry name" value="High affinity cAMP-specific and IBMX-insensitive 3',5'-cyclic phosphodiesterase 8"/>
    <property type="match status" value="1"/>
</dbReference>
<dbReference type="AlphaFoldDB" id="Q8IGT9"/>
<feature type="compositionally biased region" description="Polar residues" evidence="1">
    <location>
        <begin position="1"/>
        <end position="13"/>
    </location>
</feature>
<sequence>MIISSQPNLAGSATTTTTTTISSAHVSQEGTMPLPLPIPVTMPLPNAGTCNCGAVGVGVGVGMGMALGARQCPSPAVDPTTATATPTSTTPGRDSLTRPASESELNVGTGTSGTSSSGGNSRPGHRKSSLALALTPEDEPMDVYQRNLMDLKYPTVLPPNPPLKALLVFHKSDSICEAITAACQRHQLDVTLVKSKEEALDTLQKSYATAQCYHLIIIDARSSKNLDAEHIARTIRHTHGHHLTTIIAVCKKSFFEKDDVLIALLDAGVNRCVAETTNLAMCSVELKQILHSIIRPHNVMSTQQALYTALHRLKEVVLITDDLLRIQYANRATERLLNMRLDEIISKQLEDIFVSDLSTISEQCKNIKEFDGILTVRRKSQEGIPMHVRVVPVACIGSAPTHLIFNFDVPGGQMDFIATLPQPKEAPRGSLHSVRRCSFDVRSIASDGLRRTSLAKLTSLPLEAPITKIINLLSQVQENCSADEARLIDKVLEFLKREGLYSPQMKEIRTDDPIATDLIGALLTGPSVYSSRRSSNDSIIRTGSSTRTAAIVPAKMKSNPIIMELLDESLSWDLIFSNWRRSPTTTRCSTWAWRCSAASTSLPP</sequence>
<feature type="compositionally biased region" description="Low complexity" evidence="1">
    <location>
        <begin position="108"/>
        <end position="120"/>
    </location>
</feature>
<dbReference type="Gene3D" id="3.30.450.20">
    <property type="entry name" value="PAS domain"/>
    <property type="match status" value="1"/>
</dbReference>
<dbReference type="Pfam" id="PF00989">
    <property type="entry name" value="PAS"/>
    <property type="match status" value="1"/>
</dbReference>
<feature type="region of interest" description="Disordered" evidence="1">
    <location>
        <begin position="1"/>
        <end position="29"/>
    </location>
</feature>
<gene>
    <name evidence="4" type="primary">Pde8</name>
    <name evidence="4" type="ORF">CG45019</name>
    <name evidence="3" type="ORF">CG5411</name>
</gene>
<dbReference type="InterPro" id="IPR013767">
    <property type="entry name" value="PAS_fold"/>
</dbReference>
<feature type="compositionally biased region" description="Low complexity" evidence="1">
    <location>
        <begin position="72"/>
        <end position="91"/>
    </location>
</feature>
<dbReference type="PROSITE" id="PS50112">
    <property type="entry name" value="PAS"/>
    <property type="match status" value="1"/>
</dbReference>
<dbReference type="InterPro" id="IPR057304">
    <property type="entry name" value="PDE8-like_REC_N"/>
</dbReference>
<proteinExistence type="evidence at transcript level"/>
<dbReference type="FunFam" id="3.40.50.2300:FF:000555">
    <property type="entry name" value="Phosphodiesterase 8, isoform D"/>
    <property type="match status" value="1"/>
</dbReference>
<name>Q8IGT9_DROME</name>
<dbReference type="InterPro" id="IPR035965">
    <property type="entry name" value="PAS-like_dom_sf"/>
</dbReference>
<organism evidence="3">
    <name type="scientific">Drosophila melanogaster</name>
    <name type="common">Fruit fly</name>
    <dbReference type="NCBI Taxonomy" id="7227"/>
    <lineage>
        <taxon>Eukaryota</taxon>
        <taxon>Metazoa</taxon>
        <taxon>Ecdysozoa</taxon>
        <taxon>Arthropoda</taxon>
        <taxon>Hexapoda</taxon>
        <taxon>Insecta</taxon>
        <taxon>Pterygota</taxon>
        <taxon>Neoptera</taxon>
        <taxon>Endopterygota</taxon>
        <taxon>Diptera</taxon>
        <taxon>Brachycera</taxon>
        <taxon>Muscomorpha</taxon>
        <taxon>Ephydroidea</taxon>
        <taxon>Drosophilidae</taxon>
        <taxon>Drosophila</taxon>
        <taxon>Sophophora</taxon>
    </lineage>
</organism>
<evidence type="ECO:0000313" key="3">
    <source>
        <dbReference type="EMBL" id="AAN71362.1"/>
    </source>
</evidence>
<dbReference type="OrthoDB" id="189220at2759"/>
<feature type="domain" description="PAS" evidence="2">
    <location>
        <begin position="302"/>
        <end position="349"/>
    </location>
</feature>
<dbReference type="EMBL" id="BT001607">
    <property type="protein sequence ID" value="AAN71362.1"/>
    <property type="molecule type" value="mRNA"/>
</dbReference>
<dbReference type="VEuPathDB" id="VectorBase:FBgn0266377"/>
<dbReference type="PeptideAtlas" id="Q8IGT9"/>
<dbReference type="SUPFAM" id="SSF55785">
    <property type="entry name" value="PYP-like sensor domain (PAS domain)"/>
    <property type="match status" value="1"/>
</dbReference>
<evidence type="ECO:0000256" key="1">
    <source>
        <dbReference type="SAM" id="MobiDB-lite"/>
    </source>
</evidence>
<accession>Q8IGT9</accession>
<dbReference type="InterPro" id="IPR000014">
    <property type="entry name" value="PAS"/>
</dbReference>
<dbReference type="FlyBase" id="FBgn0266377">
    <property type="gene designation" value="Pde8"/>
</dbReference>
<dbReference type="Gene3D" id="3.40.50.2300">
    <property type="match status" value="1"/>
</dbReference>
<dbReference type="AGR" id="FB:FBgn0266377"/>
<dbReference type="Pfam" id="PF23198">
    <property type="entry name" value="PDE8A_N"/>
    <property type="match status" value="1"/>
</dbReference>
<evidence type="ECO:0000313" key="4">
    <source>
        <dbReference type="FlyBase" id="FBgn0266377"/>
    </source>
</evidence>
<protein>
    <submittedName>
        <fullName evidence="3">RE31467p</fullName>
    </submittedName>
</protein>
<evidence type="ECO:0000259" key="2">
    <source>
        <dbReference type="PROSITE" id="PS50112"/>
    </source>
</evidence>
<dbReference type="ExpressionAtlas" id="Q8IGT9">
    <property type="expression patterns" value="baseline and differential"/>
</dbReference>
<feature type="region of interest" description="Disordered" evidence="1">
    <location>
        <begin position="72"/>
        <end position="128"/>
    </location>
</feature>
<reference evidence="3" key="1">
    <citation type="submission" date="2002-11" db="EMBL/GenBank/DDBJ databases">
        <authorList>
            <person name="Stapleton M."/>
            <person name="Brokstein P."/>
            <person name="Hong L."/>
            <person name="Agbayani A."/>
            <person name="Carlson J."/>
            <person name="Champe M."/>
            <person name="Chavez C."/>
            <person name="Dorsett V."/>
            <person name="Dresnek D."/>
            <person name="Farfan D."/>
            <person name="Frise E."/>
            <person name="George R."/>
            <person name="Gonzalez M."/>
            <person name="Guarin H."/>
            <person name="Kronmiller B."/>
            <person name="Li P."/>
            <person name="Liao G."/>
            <person name="Miranda A."/>
            <person name="Mungall C.J."/>
            <person name="Nunoo J."/>
            <person name="Pacleb J."/>
            <person name="Paragas V."/>
            <person name="Park S."/>
            <person name="Patel S."/>
            <person name="Phouanenavong S."/>
            <person name="Wan K."/>
            <person name="Yu C."/>
            <person name="Lewis S.E."/>
            <person name="Rubin G.M."/>
            <person name="Celniker S."/>
        </authorList>
    </citation>
    <scope>NUCLEOTIDE SEQUENCE</scope>
    <source>
        <strain evidence="3">Berkeley</strain>
    </source>
</reference>
<dbReference type="CDD" id="cd00130">
    <property type="entry name" value="PAS"/>
    <property type="match status" value="1"/>
</dbReference>